<dbReference type="InterPro" id="IPR052536">
    <property type="entry name" value="ABC-4_Integral_Memb_Prot"/>
</dbReference>
<dbReference type="GO" id="GO:0005886">
    <property type="term" value="C:plasma membrane"/>
    <property type="evidence" value="ECO:0007669"/>
    <property type="project" value="UniProtKB-SubCell"/>
</dbReference>
<evidence type="ECO:0000256" key="6">
    <source>
        <dbReference type="PIRNR" id="PIRNR018968"/>
    </source>
</evidence>
<dbReference type="InterPro" id="IPR027022">
    <property type="entry name" value="ABC_permease_BceB-typ"/>
</dbReference>
<evidence type="ECO:0000313" key="8">
    <source>
        <dbReference type="EMBL" id="SUY46536.1"/>
    </source>
</evidence>
<dbReference type="PANTHER" id="PTHR46795">
    <property type="entry name" value="ABC TRANSPORTER PERMEASE-RELATED-RELATED"/>
    <property type="match status" value="1"/>
</dbReference>
<feature type="transmembrane region" description="Helical" evidence="6">
    <location>
        <begin position="636"/>
        <end position="657"/>
    </location>
</feature>
<feature type="transmembrane region" description="Helical" evidence="6">
    <location>
        <begin position="289"/>
        <end position="313"/>
    </location>
</feature>
<dbReference type="Pfam" id="PF02687">
    <property type="entry name" value="FtsX"/>
    <property type="match status" value="1"/>
</dbReference>
<dbReference type="PANTHER" id="PTHR46795:SF3">
    <property type="entry name" value="ABC TRANSPORTER PERMEASE"/>
    <property type="match status" value="1"/>
</dbReference>
<evidence type="ECO:0000256" key="2">
    <source>
        <dbReference type="ARBA" id="ARBA00022475"/>
    </source>
</evidence>
<proteinExistence type="inferred from homology"/>
<organism evidence="8 9">
    <name type="scientific">Clostridium putrefaciens</name>
    <dbReference type="NCBI Taxonomy" id="99675"/>
    <lineage>
        <taxon>Bacteria</taxon>
        <taxon>Bacillati</taxon>
        <taxon>Bacillota</taxon>
        <taxon>Clostridia</taxon>
        <taxon>Eubacteriales</taxon>
        <taxon>Clostridiaceae</taxon>
        <taxon>Clostridium</taxon>
    </lineage>
</organism>
<keyword evidence="2 6" id="KW-1003">Cell membrane</keyword>
<feature type="transmembrane region" description="Helical" evidence="6">
    <location>
        <begin position="104"/>
        <end position="131"/>
    </location>
</feature>
<dbReference type="RefSeq" id="WP_115640599.1">
    <property type="nucleotide sequence ID" value="NZ_UFWZ01000001.1"/>
</dbReference>
<keyword evidence="6" id="KW-0813">Transport</keyword>
<evidence type="ECO:0000256" key="4">
    <source>
        <dbReference type="ARBA" id="ARBA00022989"/>
    </source>
</evidence>
<reference evidence="8 9" key="1">
    <citation type="submission" date="2018-06" db="EMBL/GenBank/DDBJ databases">
        <authorList>
            <consortium name="Pathogen Informatics"/>
            <person name="Doyle S."/>
        </authorList>
    </citation>
    <scope>NUCLEOTIDE SEQUENCE [LARGE SCALE GENOMIC DNA]</scope>
    <source>
        <strain evidence="8 9">NCTC9836</strain>
    </source>
</reference>
<keyword evidence="9" id="KW-1185">Reference proteome</keyword>
<feature type="transmembrane region" description="Helical" evidence="6">
    <location>
        <begin position="20"/>
        <end position="40"/>
    </location>
</feature>
<evidence type="ECO:0000256" key="3">
    <source>
        <dbReference type="ARBA" id="ARBA00022692"/>
    </source>
</evidence>
<dbReference type="GO" id="GO:0055085">
    <property type="term" value="P:transmembrane transport"/>
    <property type="evidence" value="ECO:0007669"/>
    <property type="project" value="UniProtKB-UniRule"/>
</dbReference>
<accession>A0A381J7V5</accession>
<feature type="transmembrane region" description="Helical" evidence="6">
    <location>
        <begin position="203"/>
        <end position="221"/>
    </location>
</feature>
<protein>
    <submittedName>
        <fullName evidence="8">ABC transporter permease</fullName>
    </submittedName>
</protein>
<feature type="transmembrane region" description="Helical" evidence="6">
    <location>
        <begin position="597"/>
        <end position="616"/>
    </location>
</feature>
<comment type="similarity">
    <text evidence="6">Belongs to the ABC-4 integral membrane protein family.</text>
</comment>
<dbReference type="Proteomes" id="UP000254664">
    <property type="component" value="Unassembled WGS sequence"/>
</dbReference>
<sequence length="665" mass="75124">MYSKLAFRNLKRSFKDYTIYFLTLVFGVCIFYTFNSIQSQSIMMELNEVQAVAFEQVESIMGYASIFVSFVLGFLIIYANNYLIKRRKKEFGIYMTLGMEKVSLSKIIFIETLLVGIISLAIGLGIGVLLSQGLSVLTAKMFEVNLTKFKFIFSSSSMIKTLLCFGGIYLIVLLFNSITIRKVNLIDLLTSSRKNEKIKIRNIWISVITFIISCIIIGYAYYMTLKGGVAELNFKVNGISILLGTVGTFLFFFSLSGFLLKLAQANKKHYLKGLNMFVLRQINSKINTVFISMSFICLMLFFGICMFSGGLGINSAMNADVKDLTQYDLTCWNFNGANIEKVLEENGVDLSRYSSEYVNYTNYNSGFKYNDILSEEGKEKLKSYYPVSSNQAVQVIGISKFNEIMKMLKKDTIKLDRNEYAIFTDIKDSIKVFDKILDSNKELNINEFKLKPSEINVMEVVAYDYMMKRNLCTIIVNDSVTEELTPVGSFLNLNYKKDNNNNNIEKLIKDELDPLVQKEKGSLYYITIDELVANTSSFGAIISYLGIYIGGVFLITSAAILAIQQLSESTENIERYNLLRKIGVDENEINKSLLSQIAIYFIMPLSLALIHSMVGLKFSQKIIGLVGGTGAMSNVLISLFVLILIYGGYFIATYFGAKKNISERI</sequence>
<dbReference type="EMBL" id="UFWZ01000001">
    <property type="protein sequence ID" value="SUY46536.1"/>
    <property type="molecule type" value="Genomic_DNA"/>
</dbReference>
<feature type="transmembrane region" description="Helical" evidence="6">
    <location>
        <begin position="60"/>
        <end position="83"/>
    </location>
</feature>
<gene>
    <name evidence="8" type="ORF">NCTC9836_00832</name>
</gene>
<dbReference type="InterPro" id="IPR003838">
    <property type="entry name" value="ABC3_permease_C"/>
</dbReference>
<evidence type="ECO:0000256" key="1">
    <source>
        <dbReference type="ARBA" id="ARBA00004651"/>
    </source>
</evidence>
<comment type="subcellular location">
    <subcellularLocation>
        <location evidence="1 6">Cell membrane</location>
        <topology evidence="1 6">Multi-pass membrane protein</topology>
    </subcellularLocation>
</comment>
<keyword evidence="5 6" id="KW-0472">Membrane</keyword>
<dbReference type="PIRSF" id="PIRSF018968">
    <property type="entry name" value="ABC_permease_BceB"/>
    <property type="match status" value="1"/>
</dbReference>
<evidence type="ECO:0000313" key="9">
    <source>
        <dbReference type="Proteomes" id="UP000254664"/>
    </source>
</evidence>
<feature type="transmembrane region" description="Helical" evidence="6">
    <location>
        <begin position="151"/>
        <end position="175"/>
    </location>
</feature>
<keyword evidence="4 6" id="KW-1133">Transmembrane helix</keyword>
<dbReference type="AlphaFoldDB" id="A0A381J7V5"/>
<dbReference type="OrthoDB" id="9781780at2"/>
<feature type="transmembrane region" description="Helical" evidence="6">
    <location>
        <begin position="541"/>
        <end position="563"/>
    </location>
</feature>
<feature type="transmembrane region" description="Helical" evidence="6">
    <location>
        <begin position="241"/>
        <end position="262"/>
    </location>
</feature>
<name>A0A381J7V5_9CLOT</name>
<evidence type="ECO:0000259" key="7">
    <source>
        <dbReference type="Pfam" id="PF02687"/>
    </source>
</evidence>
<evidence type="ECO:0000256" key="5">
    <source>
        <dbReference type="ARBA" id="ARBA00023136"/>
    </source>
</evidence>
<keyword evidence="3 6" id="KW-0812">Transmembrane</keyword>
<feature type="domain" description="ABC3 transporter permease C-terminal" evidence="7">
    <location>
        <begin position="64"/>
        <end position="184"/>
    </location>
</feature>